<gene>
    <name evidence="2" type="ORF">PFISCL1PPCAC_7826</name>
</gene>
<organism evidence="2 3">
    <name type="scientific">Pristionchus fissidentatus</name>
    <dbReference type="NCBI Taxonomy" id="1538716"/>
    <lineage>
        <taxon>Eukaryota</taxon>
        <taxon>Metazoa</taxon>
        <taxon>Ecdysozoa</taxon>
        <taxon>Nematoda</taxon>
        <taxon>Chromadorea</taxon>
        <taxon>Rhabditida</taxon>
        <taxon>Rhabditina</taxon>
        <taxon>Diplogasteromorpha</taxon>
        <taxon>Diplogasteroidea</taxon>
        <taxon>Neodiplogasteridae</taxon>
        <taxon>Pristionchus</taxon>
    </lineage>
</organism>
<evidence type="ECO:0008006" key="4">
    <source>
        <dbReference type="Google" id="ProtNLM"/>
    </source>
</evidence>
<dbReference type="EMBL" id="BTSY01000002">
    <property type="protein sequence ID" value="GMT16529.1"/>
    <property type="molecule type" value="Genomic_DNA"/>
</dbReference>
<keyword evidence="1" id="KW-0732">Signal</keyword>
<evidence type="ECO:0000256" key="1">
    <source>
        <dbReference type="SAM" id="SignalP"/>
    </source>
</evidence>
<feature type="chain" id="PRO_5043797978" description="Secreted protein" evidence="1">
    <location>
        <begin position="22"/>
        <end position="119"/>
    </location>
</feature>
<evidence type="ECO:0000313" key="2">
    <source>
        <dbReference type="EMBL" id="GMT16529.1"/>
    </source>
</evidence>
<accession>A0AAV5VDL1</accession>
<evidence type="ECO:0000313" key="3">
    <source>
        <dbReference type="Proteomes" id="UP001432322"/>
    </source>
</evidence>
<proteinExistence type="predicted"/>
<sequence>MLSMVLMTIEILILLVELPLAPDDEEGTSRECERVCRFERAQRGGQENQEKTGEISPCTYNFISLYVSSFENSIKCHFNATSSGANGSSTSKMSISIVISTIDNPKLQSYRKLTFFDCA</sequence>
<protein>
    <recommendedName>
        <fullName evidence="4">Secreted protein</fullName>
    </recommendedName>
</protein>
<dbReference type="Proteomes" id="UP001432322">
    <property type="component" value="Unassembled WGS sequence"/>
</dbReference>
<dbReference type="AlphaFoldDB" id="A0AAV5VDL1"/>
<keyword evidence="3" id="KW-1185">Reference proteome</keyword>
<comment type="caution">
    <text evidence="2">The sequence shown here is derived from an EMBL/GenBank/DDBJ whole genome shotgun (WGS) entry which is preliminary data.</text>
</comment>
<name>A0AAV5VDL1_9BILA</name>
<feature type="signal peptide" evidence="1">
    <location>
        <begin position="1"/>
        <end position="21"/>
    </location>
</feature>
<feature type="non-terminal residue" evidence="2">
    <location>
        <position position="119"/>
    </location>
</feature>
<reference evidence="2" key="1">
    <citation type="submission" date="2023-10" db="EMBL/GenBank/DDBJ databases">
        <title>Genome assembly of Pristionchus species.</title>
        <authorList>
            <person name="Yoshida K."/>
            <person name="Sommer R.J."/>
        </authorList>
    </citation>
    <scope>NUCLEOTIDE SEQUENCE</scope>
    <source>
        <strain evidence="2">RS5133</strain>
    </source>
</reference>